<dbReference type="SMART" id="SM00388">
    <property type="entry name" value="HisKA"/>
    <property type="match status" value="1"/>
</dbReference>
<dbReference type="RefSeq" id="WP_203738091.1">
    <property type="nucleotide sequence ID" value="NZ_BAAAUC010000029.1"/>
</dbReference>
<evidence type="ECO:0000256" key="12">
    <source>
        <dbReference type="SAM" id="Phobius"/>
    </source>
</evidence>
<gene>
    <name evidence="15" type="ORF">Acy02nite_05050</name>
</gene>
<dbReference type="InterPro" id="IPR036097">
    <property type="entry name" value="HisK_dim/P_sf"/>
</dbReference>
<dbReference type="SMART" id="SM00387">
    <property type="entry name" value="HATPase_c"/>
    <property type="match status" value="1"/>
</dbReference>
<dbReference type="SUPFAM" id="SSF55874">
    <property type="entry name" value="ATPase domain of HSP90 chaperone/DNA topoisomerase II/histidine kinase"/>
    <property type="match status" value="1"/>
</dbReference>
<keyword evidence="5" id="KW-0808">Transferase</keyword>
<dbReference type="PROSITE" id="PS50885">
    <property type="entry name" value="HAMP"/>
    <property type="match status" value="1"/>
</dbReference>
<evidence type="ECO:0000313" key="16">
    <source>
        <dbReference type="Proteomes" id="UP000619479"/>
    </source>
</evidence>
<evidence type="ECO:0000256" key="1">
    <source>
        <dbReference type="ARBA" id="ARBA00000085"/>
    </source>
</evidence>
<evidence type="ECO:0000259" key="14">
    <source>
        <dbReference type="PROSITE" id="PS50885"/>
    </source>
</evidence>
<feature type="domain" description="HAMP" evidence="14">
    <location>
        <begin position="187"/>
        <end position="238"/>
    </location>
</feature>
<dbReference type="CDD" id="cd00075">
    <property type="entry name" value="HATPase"/>
    <property type="match status" value="1"/>
</dbReference>
<accession>A0A919IBV2</accession>
<dbReference type="SUPFAM" id="SSF158472">
    <property type="entry name" value="HAMP domain-like"/>
    <property type="match status" value="1"/>
</dbReference>
<dbReference type="EMBL" id="BOMH01000002">
    <property type="protein sequence ID" value="GID62624.1"/>
    <property type="molecule type" value="Genomic_DNA"/>
</dbReference>
<dbReference type="Pfam" id="PF00672">
    <property type="entry name" value="HAMP"/>
    <property type="match status" value="1"/>
</dbReference>
<proteinExistence type="predicted"/>
<feature type="transmembrane region" description="Helical" evidence="12">
    <location>
        <begin position="135"/>
        <end position="153"/>
    </location>
</feature>
<keyword evidence="10 12" id="KW-0472">Membrane</keyword>
<evidence type="ECO:0000256" key="5">
    <source>
        <dbReference type="ARBA" id="ARBA00022679"/>
    </source>
</evidence>
<keyword evidence="8 12" id="KW-1133">Transmembrane helix</keyword>
<name>A0A919IBV2_9ACTN</name>
<comment type="caution">
    <text evidence="15">The sequence shown here is derived from an EMBL/GenBank/DDBJ whole genome shotgun (WGS) entry which is preliminary data.</text>
</comment>
<evidence type="ECO:0000256" key="8">
    <source>
        <dbReference type="ARBA" id="ARBA00022989"/>
    </source>
</evidence>
<dbReference type="PROSITE" id="PS50109">
    <property type="entry name" value="HIS_KIN"/>
    <property type="match status" value="1"/>
</dbReference>
<dbReference type="InterPro" id="IPR003661">
    <property type="entry name" value="HisK_dim/P_dom"/>
</dbReference>
<comment type="catalytic activity">
    <reaction evidence="1">
        <text>ATP + protein L-histidine = ADP + protein N-phospho-L-histidine.</text>
        <dbReference type="EC" id="2.7.13.3"/>
    </reaction>
</comment>
<dbReference type="PRINTS" id="PR00344">
    <property type="entry name" value="BCTRLSENSOR"/>
</dbReference>
<evidence type="ECO:0000256" key="10">
    <source>
        <dbReference type="ARBA" id="ARBA00023136"/>
    </source>
</evidence>
<feature type="domain" description="Histidine kinase" evidence="13">
    <location>
        <begin position="253"/>
        <end position="477"/>
    </location>
</feature>
<comment type="subcellular location">
    <subcellularLocation>
        <location evidence="2">Cell membrane</location>
    </subcellularLocation>
</comment>
<dbReference type="EC" id="2.7.13.3" evidence="3"/>
<evidence type="ECO:0000256" key="4">
    <source>
        <dbReference type="ARBA" id="ARBA00022553"/>
    </source>
</evidence>
<dbReference type="InterPro" id="IPR050428">
    <property type="entry name" value="TCS_sensor_his_kinase"/>
</dbReference>
<dbReference type="PANTHER" id="PTHR45436:SF5">
    <property type="entry name" value="SENSOR HISTIDINE KINASE TRCS"/>
    <property type="match status" value="1"/>
</dbReference>
<sequence length="512" mass="53463">MRFRGSLRVRLLVVALGLLTVGILISDVLVLRELRVHLVDRVDRQVSAFGQLMARLNPQLLSRSDAERGDQLLGGLDLIDDLAVTYLDESGRVAGAAEAGRSGSTPPPAAALRDRSGAPVFGATGQDGSAWRLAVLPRAGGGVVVVGASLAAVDDILTRLLVFCALTEAALVVVLGAAGWFGVPAALRPLRAIERTAAAIAAGDLQRRVPVRGPPGSEVARLTAVLNDMLAQIERAFGARAASEARMRRFVADVGHELRTPLFGIAGSAELHLMRESSSPGEIDRTMRRIDTEARRLTRLVEDLLLLARLDEPAAGPVLDREPMDLRTLAADARDQLEALEPGRAVTLTGVGGAGPPGAAPVLGDEARLRQVVVNLVGNVHAHTPADGPVRIGVGCAGGRAILEIADSGPGVPEAERERIFERFHRGESSRARSGAGGSGLGLSIVRSLVVAHGGDAEVRDAAGGGALFRVSLPAHSEHAQGVCGNGQDDRAPSVHAGDPGADQEVRRDRRG</sequence>
<dbReference type="Gene3D" id="6.10.340.10">
    <property type="match status" value="1"/>
</dbReference>
<dbReference type="Pfam" id="PF02518">
    <property type="entry name" value="HATPase_c"/>
    <property type="match status" value="1"/>
</dbReference>
<dbReference type="PANTHER" id="PTHR45436">
    <property type="entry name" value="SENSOR HISTIDINE KINASE YKOH"/>
    <property type="match status" value="1"/>
</dbReference>
<dbReference type="InterPro" id="IPR036890">
    <property type="entry name" value="HATPase_C_sf"/>
</dbReference>
<dbReference type="InterPro" id="IPR003594">
    <property type="entry name" value="HATPase_dom"/>
</dbReference>
<protein>
    <recommendedName>
        <fullName evidence="3">histidine kinase</fullName>
        <ecNumber evidence="3">2.7.13.3</ecNumber>
    </recommendedName>
</protein>
<dbReference type="InterPro" id="IPR003660">
    <property type="entry name" value="HAMP_dom"/>
</dbReference>
<dbReference type="CDD" id="cd06225">
    <property type="entry name" value="HAMP"/>
    <property type="match status" value="1"/>
</dbReference>
<organism evidence="15 16">
    <name type="scientific">Actinoplanes cyaneus</name>
    <dbReference type="NCBI Taxonomy" id="52696"/>
    <lineage>
        <taxon>Bacteria</taxon>
        <taxon>Bacillati</taxon>
        <taxon>Actinomycetota</taxon>
        <taxon>Actinomycetes</taxon>
        <taxon>Micromonosporales</taxon>
        <taxon>Micromonosporaceae</taxon>
        <taxon>Actinoplanes</taxon>
    </lineage>
</organism>
<dbReference type="SMART" id="SM00304">
    <property type="entry name" value="HAMP"/>
    <property type="match status" value="1"/>
</dbReference>
<feature type="region of interest" description="Disordered" evidence="11">
    <location>
        <begin position="97"/>
        <end position="116"/>
    </location>
</feature>
<evidence type="ECO:0000256" key="9">
    <source>
        <dbReference type="ARBA" id="ARBA00023012"/>
    </source>
</evidence>
<evidence type="ECO:0000313" key="15">
    <source>
        <dbReference type="EMBL" id="GID62624.1"/>
    </source>
</evidence>
<dbReference type="Pfam" id="PF00512">
    <property type="entry name" value="HisKA"/>
    <property type="match status" value="1"/>
</dbReference>
<evidence type="ECO:0000256" key="11">
    <source>
        <dbReference type="SAM" id="MobiDB-lite"/>
    </source>
</evidence>
<keyword evidence="7 15" id="KW-0418">Kinase</keyword>
<evidence type="ECO:0000256" key="3">
    <source>
        <dbReference type="ARBA" id="ARBA00012438"/>
    </source>
</evidence>
<dbReference type="Gene3D" id="1.10.287.130">
    <property type="match status" value="1"/>
</dbReference>
<feature type="region of interest" description="Disordered" evidence="11">
    <location>
        <begin position="479"/>
        <end position="512"/>
    </location>
</feature>
<dbReference type="GO" id="GO:0005886">
    <property type="term" value="C:plasma membrane"/>
    <property type="evidence" value="ECO:0007669"/>
    <property type="project" value="UniProtKB-SubCell"/>
</dbReference>
<dbReference type="Gene3D" id="3.30.565.10">
    <property type="entry name" value="Histidine kinase-like ATPase, C-terminal domain"/>
    <property type="match status" value="1"/>
</dbReference>
<evidence type="ECO:0000256" key="2">
    <source>
        <dbReference type="ARBA" id="ARBA00004236"/>
    </source>
</evidence>
<dbReference type="InterPro" id="IPR005467">
    <property type="entry name" value="His_kinase_dom"/>
</dbReference>
<dbReference type="InterPro" id="IPR004358">
    <property type="entry name" value="Sig_transdc_His_kin-like_C"/>
</dbReference>
<dbReference type="FunFam" id="1.10.287.130:FF:000001">
    <property type="entry name" value="Two-component sensor histidine kinase"/>
    <property type="match status" value="1"/>
</dbReference>
<dbReference type="Proteomes" id="UP000619479">
    <property type="component" value="Unassembled WGS sequence"/>
</dbReference>
<evidence type="ECO:0000256" key="6">
    <source>
        <dbReference type="ARBA" id="ARBA00022692"/>
    </source>
</evidence>
<dbReference type="GO" id="GO:0000155">
    <property type="term" value="F:phosphorelay sensor kinase activity"/>
    <property type="evidence" value="ECO:0007669"/>
    <property type="project" value="InterPro"/>
</dbReference>
<feature type="transmembrane region" description="Helical" evidence="12">
    <location>
        <begin position="12"/>
        <end position="31"/>
    </location>
</feature>
<keyword evidence="6 12" id="KW-0812">Transmembrane</keyword>
<dbReference type="SUPFAM" id="SSF47384">
    <property type="entry name" value="Homodimeric domain of signal transducing histidine kinase"/>
    <property type="match status" value="1"/>
</dbReference>
<evidence type="ECO:0000256" key="7">
    <source>
        <dbReference type="ARBA" id="ARBA00022777"/>
    </source>
</evidence>
<dbReference type="CDD" id="cd00082">
    <property type="entry name" value="HisKA"/>
    <property type="match status" value="1"/>
</dbReference>
<dbReference type="AlphaFoldDB" id="A0A919IBV2"/>
<feature type="transmembrane region" description="Helical" evidence="12">
    <location>
        <begin position="160"/>
        <end position="183"/>
    </location>
</feature>
<keyword evidence="16" id="KW-1185">Reference proteome</keyword>
<reference evidence="15" key="1">
    <citation type="submission" date="2021-01" db="EMBL/GenBank/DDBJ databases">
        <title>Whole genome shotgun sequence of Actinoplanes cyaneus NBRC 14990.</title>
        <authorList>
            <person name="Komaki H."/>
            <person name="Tamura T."/>
        </authorList>
    </citation>
    <scope>NUCLEOTIDE SEQUENCE</scope>
    <source>
        <strain evidence="15">NBRC 14990</strain>
    </source>
</reference>
<keyword evidence="4" id="KW-0597">Phosphoprotein</keyword>
<evidence type="ECO:0000259" key="13">
    <source>
        <dbReference type="PROSITE" id="PS50109"/>
    </source>
</evidence>
<keyword evidence="9" id="KW-0902">Two-component regulatory system</keyword>